<dbReference type="NCBIfam" id="TIGR01297">
    <property type="entry name" value="CDF"/>
    <property type="match status" value="1"/>
</dbReference>
<feature type="domain" description="Cation efflux protein transmembrane" evidence="10">
    <location>
        <begin position="38"/>
        <end position="223"/>
    </location>
</feature>
<evidence type="ECO:0000256" key="8">
    <source>
        <dbReference type="ARBA" id="ARBA00023136"/>
    </source>
</evidence>
<keyword evidence="5" id="KW-0864">Zinc transport</keyword>
<accession>A0ABQ4Q3Z7</accession>
<feature type="transmembrane region" description="Helical" evidence="9">
    <location>
        <begin position="177"/>
        <end position="195"/>
    </location>
</feature>
<dbReference type="Pfam" id="PF01545">
    <property type="entry name" value="Cation_efflux"/>
    <property type="match status" value="1"/>
</dbReference>
<dbReference type="InterPro" id="IPR027469">
    <property type="entry name" value="Cation_efflux_TMD_sf"/>
</dbReference>
<feature type="transmembrane region" description="Helical" evidence="9">
    <location>
        <begin position="135"/>
        <end position="156"/>
    </location>
</feature>
<feature type="transmembrane region" description="Helical" evidence="9">
    <location>
        <begin position="201"/>
        <end position="218"/>
    </location>
</feature>
<evidence type="ECO:0000259" key="10">
    <source>
        <dbReference type="Pfam" id="PF01545"/>
    </source>
</evidence>
<keyword evidence="7" id="KW-0406">Ion transport</keyword>
<dbReference type="InterPro" id="IPR036837">
    <property type="entry name" value="Cation_efflux_CTD_sf"/>
</dbReference>
<keyword evidence="13" id="KW-1185">Reference proteome</keyword>
<reference evidence="12 13" key="1">
    <citation type="journal article" date="2022" name="Int. J. Syst. Evol. Microbiol.">
        <title>Noviherbaspirillum aridicola sp. nov., isolated from an arid soil in Pakistan.</title>
        <authorList>
            <person name="Khan I.U."/>
            <person name="Saqib M."/>
            <person name="Amin A."/>
            <person name="Hussain F."/>
            <person name="Li L."/>
            <person name="Liu Y.H."/>
            <person name="Fang B.Z."/>
            <person name="Ahmed I."/>
            <person name="Li W.J."/>
        </authorList>
    </citation>
    <scope>NUCLEOTIDE SEQUENCE [LARGE SCALE GENOMIC DNA]</scope>
    <source>
        <strain evidence="12 13">NCCP-691</strain>
    </source>
</reference>
<comment type="caution">
    <text evidence="12">The sequence shown here is derived from an EMBL/GenBank/DDBJ whole genome shotgun (WGS) entry which is preliminary data.</text>
</comment>
<gene>
    <name evidence="12" type="ORF">NCCP691_19290</name>
</gene>
<evidence type="ECO:0000256" key="3">
    <source>
        <dbReference type="ARBA" id="ARBA00022448"/>
    </source>
</evidence>
<keyword evidence="6 9" id="KW-1133">Transmembrane helix</keyword>
<dbReference type="SUPFAM" id="SSF160240">
    <property type="entry name" value="Cation efflux protein cytoplasmic domain-like"/>
    <property type="match status" value="1"/>
</dbReference>
<name>A0ABQ4Q3Z7_9BURK</name>
<keyword evidence="4 9" id="KW-0812">Transmembrane</keyword>
<evidence type="ECO:0000256" key="2">
    <source>
        <dbReference type="ARBA" id="ARBA00008873"/>
    </source>
</evidence>
<feature type="transmembrane region" description="Helical" evidence="9">
    <location>
        <begin position="102"/>
        <end position="123"/>
    </location>
</feature>
<organism evidence="12 13">
    <name type="scientific">Noviherbaspirillum aridicola</name>
    <dbReference type="NCBI Taxonomy" id="2849687"/>
    <lineage>
        <taxon>Bacteria</taxon>
        <taxon>Pseudomonadati</taxon>
        <taxon>Pseudomonadota</taxon>
        <taxon>Betaproteobacteria</taxon>
        <taxon>Burkholderiales</taxon>
        <taxon>Oxalobacteraceae</taxon>
        <taxon>Noviherbaspirillum</taxon>
    </lineage>
</organism>
<dbReference type="PANTHER" id="PTHR11562:SF17">
    <property type="entry name" value="RE54080P-RELATED"/>
    <property type="match status" value="1"/>
</dbReference>
<evidence type="ECO:0000259" key="11">
    <source>
        <dbReference type="Pfam" id="PF16916"/>
    </source>
</evidence>
<dbReference type="Gene3D" id="1.20.1510.10">
    <property type="entry name" value="Cation efflux protein transmembrane domain"/>
    <property type="match status" value="1"/>
</dbReference>
<comment type="subcellular location">
    <subcellularLocation>
        <location evidence="1">Membrane</location>
        <topology evidence="1">Multi-pass membrane protein</topology>
    </subcellularLocation>
</comment>
<evidence type="ECO:0000256" key="9">
    <source>
        <dbReference type="SAM" id="Phobius"/>
    </source>
</evidence>
<dbReference type="Proteomes" id="UP000887222">
    <property type="component" value="Unassembled WGS sequence"/>
</dbReference>
<dbReference type="EMBL" id="BPMK01000007">
    <property type="protein sequence ID" value="GIZ51915.1"/>
    <property type="molecule type" value="Genomic_DNA"/>
</dbReference>
<proteinExistence type="inferred from homology"/>
<feature type="domain" description="Cation efflux protein cytoplasmic" evidence="11">
    <location>
        <begin position="230"/>
        <end position="305"/>
    </location>
</feature>
<evidence type="ECO:0000256" key="6">
    <source>
        <dbReference type="ARBA" id="ARBA00022989"/>
    </source>
</evidence>
<evidence type="ECO:0000256" key="7">
    <source>
        <dbReference type="ARBA" id="ARBA00023065"/>
    </source>
</evidence>
<keyword evidence="5" id="KW-0862">Zinc</keyword>
<comment type="similarity">
    <text evidence="2">Belongs to the cation diffusion facilitator (CDF) transporter (TC 2.A.4) family. SLC30A subfamily.</text>
</comment>
<evidence type="ECO:0000256" key="4">
    <source>
        <dbReference type="ARBA" id="ARBA00022692"/>
    </source>
</evidence>
<evidence type="ECO:0000256" key="1">
    <source>
        <dbReference type="ARBA" id="ARBA00004141"/>
    </source>
</evidence>
<dbReference type="InterPro" id="IPR027470">
    <property type="entry name" value="Cation_efflux_CTD"/>
</dbReference>
<dbReference type="RefSeq" id="WP_220808071.1">
    <property type="nucleotide sequence ID" value="NZ_BPMK01000007.1"/>
</dbReference>
<dbReference type="InterPro" id="IPR002524">
    <property type="entry name" value="Cation_efflux"/>
</dbReference>
<evidence type="ECO:0000256" key="5">
    <source>
        <dbReference type="ARBA" id="ARBA00022906"/>
    </source>
</evidence>
<keyword evidence="8 9" id="KW-0472">Membrane</keyword>
<evidence type="ECO:0000313" key="12">
    <source>
        <dbReference type="EMBL" id="GIZ51915.1"/>
    </source>
</evidence>
<evidence type="ECO:0000313" key="13">
    <source>
        <dbReference type="Proteomes" id="UP000887222"/>
    </source>
</evidence>
<dbReference type="SUPFAM" id="SSF161111">
    <property type="entry name" value="Cation efflux protein transmembrane domain-like"/>
    <property type="match status" value="1"/>
</dbReference>
<dbReference type="InterPro" id="IPR050681">
    <property type="entry name" value="CDF/SLC30A"/>
</dbReference>
<dbReference type="PANTHER" id="PTHR11562">
    <property type="entry name" value="CATION EFFLUX PROTEIN/ ZINC TRANSPORTER"/>
    <property type="match status" value="1"/>
</dbReference>
<dbReference type="Pfam" id="PF16916">
    <property type="entry name" value="ZT_dimer"/>
    <property type="match status" value="1"/>
</dbReference>
<dbReference type="InterPro" id="IPR058533">
    <property type="entry name" value="Cation_efflux_TM"/>
</dbReference>
<sequence>MGIIDWSDENDMGKGHSHGGHDHGHAHGHAHGSSGNLKTAFLLNLAFTIIEVIGGVWTNSIAILSDAVHDLGDSMSLGLAWYFDRLSQRGRTAKNTYGYRRYSLLGGLITGLVLIVGLGFVLWNAVSRLFSPEEVNAPGMMVLAIVGFVFNGAAVLRVRRGTSLTEQVVSWHLLEDTLGWVAVLVGAAVMTVWDLPIIDPILSIGISLFVLVNVVRNLRKVFHVFIQRVPDSFDVDAFERVVLQHPKVLSMHHTHSWTVDGEVHVLTTHLVMQKDATREDMIGAKARVRELLNEQTFEHVTVDVELEGELCVIGARSHDHKGEGQHQH</sequence>
<keyword evidence="3" id="KW-0813">Transport</keyword>
<protein>
    <submittedName>
        <fullName evidence="12">Cation transporter</fullName>
    </submittedName>
</protein>